<reference evidence="1" key="1">
    <citation type="submission" date="2019-11" db="EMBL/GenBank/DDBJ databases">
        <authorList>
            <person name="Feng L."/>
        </authorList>
    </citation>
    <scope>NUCLEOTIDE SEQUENCE</scope>
    <source>
        <strain evidence="1">RgnavusLFYP36</strain>
    </source>
</reference>
<name>A0A6N3EMW3_MEDGN</name>
<dbReference type="EMBL" id="CACRUU010000082">
    <property type="protein sequence ID" value="VYU39843.1"/>
    <property type="molecule type" value="Genomic_DNA"/>
</dbReference>
<dbReference type="AlphaFoldDB" id="A0A6N3EMW3"/>
<gene>
    <name evidence="1" type="ORF">RGLFYP36_01397</name>
</gene>
<dbReference type="InterPro" id="IPR017645">
    <property type="entry name" value="Dnd_assoc_1"/>
</dbReference>
<dbReference type="RefSeq" id="WP_009244792.1">
    <property type="nucleotide sequence ID" value="NZ_CABKQB010000004.1"/>
</dbReference>
<protein>
    <recommendedName>
        <fullName evidence="2">DNA phosphorothioation-dependent restriction protein DptG</fullName>
    </recommendedName>
</protein>
<sequence>MGWFQYDGDNGIDAFFDPVRNKSKKHFGDDSLVPFKTKVDKNRYEDFAGVISEFSCLISGTTIKKDLTLDDVKELLREKVRTNSEEDFEVLFDVVKSLYFQEGRFIPISVKSLSLISSNITQRQVAEYLYAIFVKNTDLKDRFGDMAEAEDSNALEKCLYESFEDSQVEVKENASKGRCYIPYIRDVFIKDFGVLMSNPDEYKGNVQRLLAYYYMTYINQLAVKLNAFGNADRERMEKIFMTLNWEVGFSRVRPGYEYGWKKVLNSLGHMFSHAVVMQLLSKNIEEVHYDYLGLFERFNDTTEDNDVAQEVRDINDRYERWIDNVDFSGCKHSESVSTCATLNEVKRLFETIDYQFLNSFRTSHYNGYNKKYIEFVQKNFGKRRGTLGYTIGVTENDIIMFTKIILAENEGKLKLSLLFEKFEERGLIFDRESKRKITELFEKMNFLEKRSDSGDAQYVKSVL</sequence>
<proteinExistence type="predicted"/>
<accession>A0A6N3EMW3</accession>
<evidence type="ECO:0000313" key="1">
    <source>
        <dbReference type="EMBL" id="VYU39843.1"/>
    </source>
</evidence>
<evidence type="ECO:0008006" key="2">
    <source>
        <dbReference type="Google" id="ProtNLM"/>
    </source>
</evidence>
<dbReference type="NCBIfam" id="TIGR03236">
    <property type="entry name" value="dnd_assoc_1"/>
    <property type="match status" value="1"/>
</dbReference>
<organism evidence="1">
    <name type="scientific">Mediterraneibacter gnavus</name>
    <name type="common">Ruminococcus gnavus</name>
    <dbReference type="NCBI Taxonomy" id="33038"/>
    <lineage>
        <taxon>Bacteria</taxon>
        <taxon>Bacillati</taxon>
        <taxon>Bacillota</taxon>
        <taxon>Clostridia</taxon>
        <taxon>Lachnospirales</taxon>
        <taxon>Lachnospiraceae</taxon>
        <taxon>Mediterraneibacter</taxon>
    </lineage>
</organism>